<dbReference type="Proteomes" id="UP000244128">
    <property type="component" value="Unassembled WGS sequence"/>
</dbReference>
<protein>
    <submittedName>
        <fullName evidence="1">Uncharacterized protein</fullName>
    </submittedName>
</protein>
<reference evidence="1 2" key="1">
    <citation type="submission" date="2018-04" db="EMBL/GenBank/DDBJ databases">
        <title>Active sludge and wastewater microbial communities from Klosterneuburg, Austria.</title>
        <authorList>
            <person name="Wagner M."/>
        </authorList>
    </citation>
    <scope>NUCLEOTIDE SEQUENCE [LARGE SCALE GENOMIC DNA]</scope>
    <source>
        <strain evidence="1 2">Nm49</strain>
    </source>
</reference>
<comment type="caution">
    <text evidence="1">The sequence shown here is derived from an EMBL/GenBank/DDBJ whole genome shotgun (WGS) entry which is preliminary data.</text>
</comment>
<proteinExistence type="predicted"/>
<dbReference type="AlphaFoldDB" id="A0A2T5I240"/>
<organism evidence="1 2">
    <name type="scientific">Nitrosomonas oligotropha</name>
    <dbReference type="NCBI Taxonomy" id="42354"/>
    <lineage>
        <taxon>Bacteria</taxon>
        <taxon>Pseudomonadati</taxon>
        <taxon>Pseudomonadota</taxon>
        <taxon>Betaproteobacteria</taxon>
        <taxon>Nitrosomonadales</taxon>
        <taxon>Nitrosomonadaceae</taxon>
        <taxon>Nitrosomonas</taxon>
    </lineage>
</organism>
<gene>
    <name evidence="1" type="ORF">C8R26_10562</name>
</gene>
<dbReference type="EMBL" id="QAOI01000005">
    <property type="protein sequence ID" value="PTQ77891.1"/>
    <property type="molecule type" value="Genomic_DNA"/>
</dbReference>
<accession>A0A2T5I240</accession>
<name>A0A2T5I240_9PROT</name>
<sequence>MRYLVLLFYFVSSVCFGQSANYKDNSLSISEVTVPFSPGIVHDVQFKLAEDGRWDLLNYLNGSAGVREVRYGVSGNFCSGYCSTHLEITQGALLLTKSAAFSDDGQTLPTISTNALNTEESWNSLVKLIDFSSFEQLPDRLGCPGCADGPIYFIEIYYEQKYKRIEFGNETDVVEIKAFYEKLKTISDEQTIKFNQAIEKL</sequence>
<evidence type="ECO:0000313" key="1">
    <source>
        <dbReference type="EMBL" id="PTQ77891.1"/>
    </source>
</evidence>
<dbReference type="RefSeq" id="WP_107802581.1">
    <property type="nucleotide sequence ID" value="NZ_QAOI01000005.1"/>
</dbReference>
<evidence type="ECO:0000313" key="2">
    <source>
        <dbReference type="Proteomes" id="UP000244128"/>
    </source>
</evidence>